<evidence type="ECO:0000256" key="5">
    <source>
        <dbReference type="ARBA" id="ARBA00022892"/>
    </source>
</evidence>
<keyword evidence="6 11" id="KW-1133">Transmembrane helix</keyword>
<accession>A0A4Y7SHE9</accession>
<evidence type="ECO:0000256" key="10">
    <source>
        <dbReference type="SAM" id="MobiDB-lite"/>
    </source>
</evidence>
<dbReference type="InterPro" id="IPR005606">
    <property type="entry name" value="Sec20"/>
</dbReference>
<keyword evidence="3 11" id="KW-0812">Transmembrane</keyword>
<evidence type="ECO:0000259" key="12">
    <source>
        <dbReference type="Pfam" id="PF03908"/>
    </source>
</evidence>
<keyword evidence="7" id="KW-0175">Coiled coil</keyword>
<keyword evidence="2" id="KW-0813">Transport</keyword>
<gene>
    <name evidence="13" type="ORF">FA13DRAFT_1779741</name>
</gene>
<reference evidence="13 14" key="1">
    <citation type="journal article" date="2019" name="Nat. Ecol. Evol.">
        <title>Megaphylogeny resolves global patterns of mushroom evolution.</title>
        <authorList>
            <person name="Varga T."/>
            <person name="Krizsan K."/>
            <person name="Foldi C."/>
            <person name="Dima B."/>
            <person name="Sanchez-Garcia M."/>
            <person name="Sanchez-Ramirez S."/>
            <person name="Szollosi G.J."/>
            <person name="Szarkandi J.G."/>
            <person name="Papp V."/>
            <person name="Albert L."/>
            <person name="Andreopoulos W."/>
            <person name="Angelini C."/>
            <person name="Antonin V."/>
            <person name="Barry K.W."/>
            <person name="Bougher N.L."/>
            <person name="Buchanan P."/>
            <person name="Buyck B."/>
            <person name="Bense V."/>
            <person name="Catcheside P."/>
            <person name="Chovatia M."/>
            <person name="Cooper J."/>
            <person name="Damon W."/>
            <person name="Desjardin D."/>
            <person name="Finy P."/>
            <person name="Geml J."/>
            <person name="Haridas S."/>
            <person name="Hughes K."/>
            <person name="Justo A."/>
            <person name="Karasinski D."/>
            <person name="Kautmanova I."/>
            <person name="Kiss B."/>
            <person name="Kocsube S."/>
            <person name="Kotiranta H."/>
            <person name="LaButti K.M."/>
            <person name="Lechner B.E."/>
            <person name="Liimatainen K."/>
            <person name="Lipzen A."/>
            <person name="Lukacs Z."/>
            <person name="Mihaltcheva S."/>
            <person name="Morgado L.N."/>
            <person name="Niskanen T."/>
            <person name="Noordeloos M.E."/>
            <person name="Ohm R.A."/>
            <person name="Ortiz-Santana B."/>
            <person name="Ovrebo C."/>
            <person name="Racz N."/>
            <person name="Riley R."/>
            <person name="Savchenko A."/>
            <person name="Shiryaev A."/>
            <person name="Soop K."/>
            <person name="Spirin V."/>
            <person name="Szebenyi C."/>
            <person name="Tomsovsky M."/>
            <person name="Tulloss R.E."/>
            <person name="Uehling J."/>
            <person name="Grigoriev I.V."/>
            <person name="Vagvolgyi C."/>
            <person name="Papp T."/>
            <person name="Martin F.M."/>
            <person name="Miettinen O."/>
            <person name="Hibbett D.S."/>
            <person name="Nagy L.G."/>
        </authorList>
    </citation>
    <scope>NUCLEOTIDE SEQUENCE [LARGE SCALE GENOMIC DNA]</scope>
    <source>
        <strain evidence="13 14">FP101781</strain>
    </source>
</reference>
<evidence type="ECO:0000256" key="8">
    <source>
        <dbReference type="ARBA" id="ARBA00023136"/>
    </source>
</evidence>
<feature type="region of interest" description="Disordered" evidence="10">
    <location>
        <begin position="122"/>
        <end position="160"/>
    </location>
</feature>
<dbReference type="PANTHER" id="PTHR12825">
    <property type="entry name" value="BNIP1-RELATED"/>
    <property type="match status" value="1"/>
</dbReference>
<dbReference type="GO" id="GO:0005484">
    <property type="term" value="F:SNAP receptor activity"/>
    <property type="evidence" value="ECO:0007669"/>
    <property type="project" value="InterPro"/>
</dbReference>
<evidence type="ECO:0000313" key="14">
    <source>
        <dbReference type="Proteomes" id="UP000298030"/>
    </source>
</evidence>
<dbReference type="GO" id="GO:0005789">
    <property type="term" value="C:endoplasmic reticulum membrane"/>
    <property type="evidence" value="ECO:0007669"/>
    <property type="project" value="UniProtKB-SubCell"/>
</dbReference>
<keyword evidence="5" id="KW-0931">ER-Golgi transport</keyword>
<dbReference type="GO" id="GO:0031201">
    <property type="term" value="C:SNARE complex"/>
    <property type="evidence" value="ECO:0007669"/>
    <property type="project" value="TreeGrafter"/>
</dbReference>
<keyword evidence="8 11" id="KW-0472">Membrane</keyword>
<evidence type="ECO:0000256" key="1">
    <source>
        <dbReference type="ARBA" id="ARBA00004163"/>
    </source>
</evidence>
<keyword evidence="4" id="KW-0256">Endoplasmic reticulum</keyword>
<evidence type="ECO:0000256" key="3">
    <source>
        <dbReference type="ARBA" id="ARBA00022692"/>
    </source>
</evidence>
<evidence type="ECO:0000256" key="2">
    <source>
        <dbReference type="ARBA" id="ARBA00022448"/>
    </source>
</evidence>
<feature type="transmembrane region" description="Helical" evidence="11">
    <location>
        <begin position="230"/>
        <end position="248"/>
    </location>
</feature>
<dbReference type="AlphaFoldDB" id="A0A4Y7SHE9"/>
<feature type="region of interest" description="Disordered" evidence="10">
    <location>
        <begin position="324"/>
        <end position="370"/>
    </location>
</feature>
<protein>
    <recommendedName>
        <fullName evidence="12">Sec20 C-terminal domain-containing protein</fullName>
    </recommendedName>
</protein>
<organism evidence="13 14">
    <name type="scientific">Coprinellus micaceus</name>
    <name type="common">Glistening ink-cap mushroom</name>
    <name type="synonym">Coprinus micaceus</name>
    <dbReference type="NCBI Taxonomy" id="71717"/>
    <lineage>
        <taxon>Eukaryota</taxon>
        <taxon>Fungi</taxon>
        <taxon>Dikarya</taxon>
        <taxon>Basidiomycota</taxon>
        <taxon>Agaricomycotina</taxon>
        <taxon>Agaricomycetes</taxon>
        <taxon>Agaricomycetidae</taxon>
        <taxon>Agaricales</taxon>
        <taxon>Agaricineae</taxon>
        <taxon>Psathyrellaceae</taxon>
        <taxon>Coprinellus</taxon>
    </lineage>
</organism>
<evidence type="ECO:0000256" key="6">
    <source>
        <dbReference type="ARBA" id="ARBA00022989"/>
    </source>
</evidence>
<evidence type="ECO:0000256" key="7">
    <source>
        <dbReference type="ARBA" id="ARBA00023054"/>
    </source>
</evidence>
<dbReference type="STRING" id="71717.A0A4Y7SHE9"/>
<comment type="caution">
    <text evidence="13">The sequence shown here is derived from an EMBL/GenBank/DDBJ whole genome shotgun (WGS) entry which is preliminary data.</text>
</comment>
<feature type="compositionally biased region" description="Low complexity" evidence="10">
    <location>
        <begin position="134"/>
        <end position="155"/>
    </location>
</feature>
<comment type="subcellular location">
    <subcellularLocation>
        <location evidence="1">Endoplasmic reticulum membrane</location>
        <topology evidence="1">Single-pass type IV membrane protein</topology>
    </subcellularLocation>
</comment>
<dbReference type="GO" id="GO:0006890">
    <property type="term" value="P:retrograde vesicle-mediated transport, Golgi to endoplasmic reticulum"/>
    <property type="evidence" value="ECO:0007669"/>
    <property type="project" value="InterPro"/>
</dbReference>
<evidence type="ECO:0000256" key="9">
    <source>
        <dbReference type="ARBA" id="ARBA00037934"/>
    </source>
</evidence>
<dbReference type="Pfam" id="PF03908">
    <property type="entry name" value="Sec20"/>
    <property type="match status" value="1"/>
</dbReference>
<dbReference type="PANTHER" id="PTHR12825:SF0">
    <property type="entry name" value="VESICLE TRANSPORT PROTEIN SEC20"/>
    <property type="match status" value="1"/>
</dbReference>
<proteinExistence type="inferred from homology"/>
<dbReference type="Proteomes" id="UP000298030">
    <property type="component" value="Unassembled WGS sequence"/>
</dbReference>
<sequence length="370" mass="39986">MPPIPKPTLTTEASDLLESLERRARFVKEDLIQRLNSLTSGTTSRALSPSYPTGLHGHQRLSDEVREELGVLTRDLEQLEMMVDDQNGPAARKELSMVVDHWTTRLHELRATSRSAILTSKRGLDAQKASSNRSELLGGSRASASASSEAGDPSSQNLESASQNLTLSLQRLMASMQQELQTSTLSTQLLTTSTTTLASASNQHDTLTTAMDTAKQLVGALEKADWLDRLLILGAFTFFLLVVVWVVGQRTVGRGLRVMWWLTGGLRSSPSVKENLRKAAVEKAREVAAQKTRSAISETVSVLSVATSSIVSVASVVSVVKSRPPDVEVPEPSPTPTFGESSNEEGKVSEVLESVVPPDPEPTPVAHDEL</sequence>
<dbReference type="OrthoDB" id="46868at2759"/>
<evidence type="ECO:0000313" key="13">
    <source>
        <dbReference type="EMBL" id="TEB20614.1"/>
    </source>
</evidence>
<keyword evidence="14" id="KW-1185">Reference proteome</keyword>
<dbReference type="EMBL" id="QPFP01000135">
    <property type="protein sequence ID" value="TEB20614.1"/>
    <property type="molecule type" value="Genomic_DNA"/>
</dbReference>
<dbReference type="InterPro" id="IPR056173">
    <property type="entry name" value="Sec20_C"/>
</dbReference>
<evidence type="ECO:0000256" key="4">
    <source>
        <dbReference type="ARBA" id="ARBA00022824"/>
    </source>
</evidence>
<evidence type="ECO:0000256" key="11">
    <source>
        <dbReference type="SAM" id="Phobius"/>
    </source>
</evidence>
<comment type="similarity">
    <text evidence="9">Belongs to the SEC20 family.</text>
</comment>
<name>A0A4Y7SHE9_COPMI</name>
<feature type="domain" description="Sec20 C-terminal" evidence="12">
    <location>
        <begin position="161"/>
        <end position="250"/>
    </location>
</feature>